<evidence type="ECO:0000256" key="1">
    <source>
        <dbReference type="SAM" id="MobiDB-lite"/>
    </source>
</evidence>
<comment type="caution">
    <text evidence="2">The sequence shown here is derived from an EMBL/GenBank/DDBJ whole genome shotgun (WGS) entry which is preliminary data.</text>
</comment>
<feature type="region of interest" description="Disordered" evidence="1">
    <location>
        <begin position="1"/>
        <end position="42"/>
    </location>
</feature>
<protein>
    <submittedName>
        <fullName evidence="2">Uncharacterized protein</fullName>
    </submittedName>
</protein>
<name>A0A086TA08_HAPC1</name>
<dbReference type="HOGENOM" id="CLU_2305182_0_0_1"/>
<dbReference type="AlphaFoldDB" id="A0A086TA08"/>
<sequence length="100" mass="10512">MPPGSQQVTDAARSTRAQAHPFPVSSSSSTTQRRRGAPELSIPHHLNLPHALRVGILFISPPTLLSASLPLVVGFSAVASTFPPAGDPLLPRSSGVVMRR</sequence>
<gene>
    <name evidence="2" type="ORF">ACRE_029700</name>
</gene>
<accession>A0A086TA08</accession>
<dbReference type="Proteomes" id="UP000029964">
    <property type="component" value="Unassembled WGS sequence"/>
</dbReference>
<organism evidence="2 3">
    <name type="scientific">Hapsidospora chrysogenum (strain ATCC 11550 / CBS 779.69 / DSM 880 / IAM 14645 / JCM 23072 / IMI 49137)</name>
    <name type="common">Acremonium chrysogenum</name>
    <dbReference type="NCBI Taxonomy" id="857340"/>
    <lineage>
        <taxon>Eukaryota</taxon>
        <taxon>Fungi</taxon>
        <taxon>Dikarya</taxon>
        <taxon>Ascomycota</taxon>
        <taxon>Pezizomycotina</taxon>
        <taxon>Sordariomycetes</taxon>
        <taxon>Hypocreomycetidae</taxon>
        <taxon>Hypocreales</taxon>
        <taxon>Bionectriaceae</taxon>
        <taxon>Hapsidospora</taxon>
    </lineage>
</organism>
<proteinExistence type="predicted"/>
<reference evidence="3" key="1">
    <citation type="journal article" date="2014" name="Genome Announc.">
        <title>Genome sequence and annotation of Acremonium chrysogenum, producer of the beta-lactam antibiotic cephalosporin C.</title>
        <authorList>
            <person name="Terfehr D."/>
            <person name="Dahlmann T.A."/>
            <person name="Specht T."/>
            <person name="Zadra I."/>
            <person name="Kuernsteiner H."/>
            <person name="Kueck U."/>
        </authorList>
    </citation>
    <scope>NUCLEOTIDE SEQUENCE [LARGE SCALE GENOMIC DNA]</scope>
    <source>
        <strain evidence="3">ATCC 11550 / CBS 779.69 / DSM 880 / IAM 14645 / JCM 23072 / IMI 49137</strain>
    </source>
</reference>
<keyword evidence="3" id="KW-1185">Reference proteome</keyword>
<dbReference type="EMBL" id="JPKY01000022">
    <property type="protein sequence ID" value="KFH46190.1"/>
    <property type="molecule type" value="Genomic_DNA"/>
</dbReference>
<evidence type="ECO:0000313" key="3">
    <source>
        <dbReference type="Proteomes" id="UP000029964"/>
    </source>
</evidence>
<evidence type="ECO:0000313" key="2">
    <source>
        <dbReference type="EMBL" id="KFH46190.1"/>
    </source>
</evidence>